<feature type="domain" description="RelA/SpoT" evidence="1">
    <location>
        <begin position="36"/>
        <end position="165"/>
    </location>
</feature>
<protein>
    <recommendedName>
        <fullName evidence="1">RelA/SpoT domain-containing protein</fullName>
    </recommendedName>
</protein>
<dbReference type="GO" id="GO:0015969">
    <property type="term" value="P:guanosine tetraphosphate metabolic process"/>
    <property type="evidence" value="ECO:0007669"/>
    <property type="project" value="InterPro"/>
</dbReference>
<dbReference type="EMBL" id="PDEP01000006">
    <property type="protein sequence ID" value="PEN07009.1"/>
    <property type="molecule type" value="Genomic_DNA"/>
</dbReference>
<dbReference type="InterPro" id="IPR043519">
    <property type="entry name" value="NT_sf"/>
</dbReference>
<dbReference type="PANTHER" id="PTHR41773:SF1">
    <property type="entry name" value="RELA_SPOT DOMAIN-CONTAINING PROTEIN"/>
    <property type="match status" value="1"/>
</dbReference>
<reference evidence="2 3" key="1">
    <citation type="submission" date="2017-10" db="EMBL/GenBank/DDBJ databases">
        <title>Draft genome of Longimonas halophila.</title>
        <authorList>
            <person name="Goh K.M."/>
            <person name="Shamsir M.S."/>
            <person name="Lim S.W."/>
        </authorList>
    </citation>
    <scope>NUCLEOTIDE SEQUENCE [LARGE SCALE GENOMIC DNA]</scope>
    <source>
        <strain evidence="2 3">KCTC 42399</strain>
    </source>
</reference>
<proteinExistence type="predicted"/>
<dbReference type="Pfam" id="PF04607">
    <property type="entry name" value="RelA_SpoT"/>
    <property type="match status" value="1"/>
</dbReference>
<sequence>MYEAYGEFIVDEFTAKMRSEIESQDFGDLFKVEPSYRTKEPASLVAKALYRAKGYENPYEEINDKVGARFVVLLQTQLEKASALIEDHDILDFEKSRDFKDERHENPLSFEYQSIHYIVRPTEDVKVGNMTIPTNTPCEIQLRTLLQHAYSELTHDTVYKPRLVATPDVQRVVAKSMALIETTGELFSKVEEKLRDMDKQYQHITDQLTQIYDKFSDPEYNKRLNDFLLSEFHPLLEKDNFNMQEVIDFYESSESSYITEYINDKSSDSLIYRQPAILLVAYLVKEYKFEAWRHWPLPQDELAPIYSKFGYSLSSISGKGTY</sequence>
<dbReference type="Gene3D" id="3.30.460.10">
    <property type="entry name" value="Beta Polymerase, domain 2"/>
    <property type="match status" value="1"/>
</dbReference>
<evidence type="ECO:0000313" key="3">
    <source>
        <dbReference type="Proteomes" id="UP000221024"/>
    </source>
</evidence>
<dbReference type="AlphaFoldDB" id="A0A2H3NPG6"/>
<gene>
    <name evidence="2" type="ORF">CRI93_07665</name>
</gene>
<dbReference type="PANTHER" id="PTHR41773">
    <property type="entry name" value="GTP PYROPHOSPHATASE-RELATED"/>
    <property type="match status" value="1"/>
</dbReference>
<comment type="caution">
    <text evidence="2">The sequence shown here is derived from an EMBL/GenBank/DDBJ whole genome shotgun (WGS) entry which is preliminary data.</text>
</comment>
<accession>A0A2H3NPG6</accession>
<name>A0A2H3NPG6_9BACT</name>
<evidence type="ECO:0000259" key="1">
    <source>
        <dbReference type="SMART" id="SM00954"/>
    </source>
</evidence>
<organism evidence="2 3">
    <name type="scientific">Longimonas halophila</name>
    <dbReference type="NCBI Taxonomy" id="1469170"/>
    <lineage>
        <taxon>Bacteria</taxon>
        <taxon>Pseudomonadati</taxon>
        <taxon>Rhodothermota</taxon>
        <taxon>Rhodothermia</taxon>
        <taxon>Rhodothermales</taxon>
        <taxon>Salisaetaceae</taxon>
        <taxon>Longimonas</taxon>
    </lineage>
</organism>
<dbReference type="SUPFAM" id="SSF81301">
    <property type="entry name" value="Nucleotidyltransferase"/>
    <property type="match status" value="1"/>
</dbReference>
<dbReference type="InterPro" id="IPR007685">
    <property type="entry name" value="RelA_SpoT"/>
</dbReference>
<keyword evidence="3" id="KW-1185">Reference proteome</keyword>
<dbReference type="Proteomes" id="UP000221024">
    <property type="component" value="Unassembled WGS sequence"/>
</dbReference>
<evidence type="ECO:0000313" key="2">
    <source>
        <dbReference type="EMBL" id="PEN07009.1"/>
    </source>
</evidence>
<dbReference type="SMART" id="SM00954">
    <property type="entry name" value="RelA_SpoT"/>
    <property type="match status" value="1"/>
</dbReference>
<dbReference type="CDD" id="cd05399">
    <property type="entry name" value="NT_Rel-Spo_like"/>
    <property type="match status" value="1"/>
</dbReference>